<name>A0A176S0Q6_9GAMM</name>
<accession>A0A176S0Q6</accession>
<dbReference type="EMBL" id="LUTY01001518">
    <property type="protein sequence ID" value="OAD21600.1"/>
    <property type="molecule type" value="Genomic_DNA"/>
</dbReference>
<organism evidence="1 2">
    <name type="scientific">Candidatus Thiomargarita nelsonii</name>
    <dbReference type="NCBI Taxonomy" id="1003181"/>
    <lineage>
        <taxon>Bacteria</taxon>
        <taxon>Pseudomonadati</taxon>
        <taxon>Pseudomonadota</taxon>
        <taxon>Gammaproteobacteria</taxon>
        <taxon>Thiotrichales</taxon>
        <taxon>Thiotrichaceae</taxon>
        <taxon>Thiomargarita</taxon>
    </lineage>
</organism>
<evidence type="ECO:0000313" key="1">
    <source>
        <dbReference type="EMBL" id="OAD21600.1"/>
    </source>
</evidence>
<evidence type="ECO:0000313" key="2">
    <source>
        <dbReference type="Proteomes" id="UP000076962"/>
    </source>
</evidence>
<dbReference type="Proteomes" id="UP000076962">
    <property type="component" value="Unassembled WGS sequence"/>
</dbReference>
<proteinExistence type="predicted"/>
<sequence>MENKNHEELIKKAIEAAETEKECAQILETHFKRLHGRKPSKRERAIINADAARAVSVVCDKKTGYIFINTSGRPHPQTEEIHIELKRRMPEDSLDKNKRPVEYCAEFKACNKALHSRHDAKMEDLIVATVLVSDGSPKERCENCKRTTEGAIVLTD</sequence>
<protein>
    <submittedName>
        <fullName evidence="1">YD repeat protein</fullName>
    </submittedName>
</protein>
<gene>
    <name evidence="1" type="ORF">THIOM_002628</name>
</gene>
<reference evidence="1 2" key="1">
    <citation type="submission" date="2016-05" db="EMBL/GenBank/DDBJ databases">
        <title>Single-cell genome of chain-forming Candidatus Thiomargarita nelsonii and comparison to other large sulfur-oxidizing bacteria.</title>
        <authorList>
            <person name="Winkel M."/>
            <person name="Salman V."/>
            <person name="Woyke T."/>
            <person name="Schulz-Vogt H."/>
            <person name="Richter M."/>
            <person name="Flood B."/>
            <person name="Bailey J."/>
            <person name="Amann R."/>
            <person name="Mussmann M."/>
        </authorList>
    </citation>
    <scope>NUCLEOTIDE SEQUENCE [LARGE SCALE GENOMIC DNA]</scope>
    <source>
        <strain evidence="1 2">THI036</strain>
    </source>
</reference>
<comment type="caution">
    <text evidence="1">The sequence shown here is derived from an EMBL/GenBank/DDBJ whole genome shotgun (WGS) entry which is preliminary data.</text>
</comment>
<keyword evidence="2" id="KW-1185">Reference proteome</keyword>
<dbReference type="AlphaFoldDB" id="A0A176S0Q6"/>